<dbReference type="GO" id="GO:0016604">
    <property type="term" value="C:nuclear body"/>
    <property type="evidence" value="ECO:0007669"/>
    <property type="project" value="TreeGrafter"/>
</dbReference>
<keyword evidence="7" id="KW-1185">Reference proteome</keyword>
<evidence type="ECO:0000313" key="7">
    <source>
        <dbReference type="Proteomes" id="UP000243876"/>
    </source>
</evidence>
<protein>
    <recommendedName>
        <fullName evidence="2">RecQ-mediated genome instability protein 1</fullName>
    </recommendedName>
</protein>
<dbReference type="Pfam" id="PF08585">
    <property type="entry name" value="RMI1_N_C"/>
    <property type="match status" value="1"/>
</dbReference>
<organism evidence="6 7">
    <name type="scientific">Sporidiobolus salmonicolor</name>
    <name type="common">Yeast-like fungus</name>
    <name type="synonym">Sporobolomyces salmonicolor</name>
    <dbReference type="NCBI Taxonomy" id="5005"/>
    <lineage>
        <taxon>Eukaryota</taxon>
        <taxon>Fungi</taxon>
        <taxon>Dikarya</taxon>
        <taxon>Basidiomycota</taxon>
        <taxon>Pucciniomycotina</taxon>
        <taxon>Microbotryomycetes</taxon>
        <taxon>Sporidiobolales</taxon>
        <taxon>Sporidiobolaceae</taxon>
        <taxon>Sporobolomyces</taxon>
    </lineage>
</organism>
<evidence type="ECO:0000256" key="2">
    <source>
        <dbReference type="ARBA" id="ARBA00018987"/>
    </source>
</evidence>
<accession>A0A0D6EP37</accession>
<dbReference type="InterPro" id="IPR042470">
    <property type="entry name" value="RMI1_N_C_sf"/>
</dbReference>
<dbReference type="Gene3D" id="2.40.50.770">
    <property type="entry name" value="RecQ-mediated genome instability protein Rmi1, C-terminal domain"/>
    <property type="match status" value="1"/>
</dbReference>
<comment type="similarity">
    <text evidence="1">Belongs to the RMI1 family.</text>
</comment>
<dbReference type="PANTHER" id="PTHR14790:SF15">
    <property type="entry name" value="RECQ-MEDIATED GENOME INSTABILITY PROTEIN 1"/>
    <property type="match status" value="1"/>
</dbReference>
<dbReference type="Proteomes" id="UP000243876">
    <property type="component" value="Unassembled WGS sequence"/>
</dbReference>
<feature type="compositionally biased region" description="Low complexity" evidence="3">
    <location>
        <begin position="319"/>
        <end position="333"/>
    </location>
</feature>
<dbReference type="EMBL" id="CENE01000016">
    <property type="protein sequence ID" value="CEQ41679.1"/>
    <property type="molecule type" value="Genomic_DNA"/>
</dbReference>
<evidence type="ECO:0000259" key="5">
    <source>
        <dbReference type="Pfam" id="PF21000"/>
    </source>
</evidence>
<dbReference type="Pfam" id="PF21000">
    <property type="entry name" value="RMI1_N_N"/>
    <property type="match status" value="1"/>
</dbReference>
<evidence type="ECO:0000259" key="4">
    <source>
        <dbReference type="Pfam" id="PF08585"/>
    </source>
</evidence>
<feature type="compositionally biased region" description="Acidic residues" evidence="3">
    <location>
        <begin position="160"/>
        <end position="170"/>
    </location>
</feature>
<proteinExistence type="inferred from homology"/>
<evidence type="ECO:0000256" key="3">
    <source>
        <dbReference type="SAM" id="MobiDB-lite"/>
    </source>
</evidence>
<dbReference type="InterPro" id="IPR049363">
    <property type="entry name" value="RMI1_N"/>
</dbReference>
<dbReference type="PANTHER" id="PTHR14790">
    <property type="entry name" value="RECQ-MEDIATED GENOME INSTABILITY PROTEIN 1 RMI1"/>
    <property type="match status" value="1"/>
</dbReference>
<dbReference type="OrthoDB" id="341511at2759"/>
<evidence type="ECO:0000313" key="6">
    <source>
        <dbReference type="EMBL" id="CEQ41679.1"/>
    </source>
</evidence>
<feature type="region of interest" description="Disordered" evidence="3">
    <location>
        <begin position="265"/>
        <end position="350"/>
    </location>
</feature>
<dbReference type="GO" id="GO:0000724">
    <property type="term" value="P:double-strand break repair via homologous recombination"/>
    <property type="evidence" value="ECO:0007669"/>
    <property type="project" value="TreeGrafter"/>
</dbReference>
<dbReference type="GO" id="GO:0000712">
    <property type="term" value="P:resolution of meiotic recombination intermediates"/>
    <property type="evidence" value="ECO:0007669"/>
    <property type="project" value="TreeGrafter"/>
</dbReference>
<feature type="region of interest" description="Disordered" evidence="3">
    <location>
        <begin position="143"/>
        <end position="179"/>
    </location>
</feature>
<evidence type="ECO:0000256" key="1">
    <source>
        <dbReference type="ARBA" id="ARBA00006395"/>
    </source>
</evidence>
<gene>
    <name evidence="6" type="primary">SPOSA6832_03418</name>
</gene>
<feature type="domain" description="RMI1 N-terminal" evidence="5">
    <location>
        <begin position="16"/>
        <end position="82"/>
    </location>
</feature>
<sequence>MPVPSALLGWYRTAYPTLVFNPEWLEACVEYLQVSLPPGSSQPAPEHADHLYAQQNDPSATTTQGLIKAVEVQLLSSDLSTSVLPAPGRRGQLTTLHTATSPDKLLFPGGAKKAVLFQVQAVDDVAHSASSLLETLKEKREARKVAAKGGGGGGGRNMNLDDEESEDDDEAQKKVLTGEKVASYPRGSGKLVLSDGETEVKSFELQRINGFGLEEIKLGAKLLVHDVPFIDGVMLLTSKNVILKGYEVEELEQIAESALENSLRARLERPSQPSRSPPRSRPRYRHEAQSLSSPSSPRPPRSLLLFPRETSSRHRFLACQPRRCQPRSPSPSRANLHPRQSPLLGPLLRG</sequence>
<feature type="compositionally biased region" description="Low complexity" evidence="3">
    <location>
        <begin position="290"/>
        <end position="305"/>
    </location>
</feature>
<dbReference type="GO" id="GO:0031422">
    <property type="term" value="C:RecQ family helicase-topoisomerase III complex"/>
    <property type="evidence" value="ECO:0007669"/>
    <property type="project" value="TreeGrafter"/>
</dbReference>
<reference evidence="7" key="1">
    <citation type="submission" date="2015-02" db="EMBL/GenBank/DDBJ databases">
        <authorList>
            <person name="Gon?alves P."/>
        </authorList>
    </citation>
    <scope>NUCLEOTIDE SEQUENCE [LARGE SCALE GENOMIC DNA]</scope>
</reference>
<feature type="domain" description="RecQ mediated genome instability protein 1 OB-fold" evidence="4">
    <location>
        <begin position="111"/>
        <end position="254"/>
    </location>
</feature>
<dbReference type="InterPro" id="IPR013894">
    <property type="entry name" value="RMI1_OB"/>
</dbReference>
<dbReference type="AlphaFoldDB" id="A0A0D6EP37"/>
<name>A0A0D6EP37_SPOSA</name>